<accession>A0A1M6WF03</accession>
<dbReference type="Gene3D" id="1.10.390.10">
    <property type="entry name" value="Neutral Protease Domain 2"/>
    <property type="match status" value="1"/>
</dbReference>
<feature type="binding site" evidence="10">
    <location>
        <position position="163"/>
    </location>
    <ligand>
        <name>substrate</name>
    </ligand>
</feature>
<evidence type="ECO:0000256" key="1">
    <source>
        <dbReference type="ARBA" id="ARBA00000098"/>
    </source>
</evidence>
<dbReference type="SUPFAM" id="SSF55486">
    <property type="entry name" value="Metalloproteases ('zincins'), catalytic domain"/>
    <property type="match status" value="1"/>
</dbReference>
<evidence type="ECO:0000256" key="12">
    <source>
        <dbReference type="PIRSR" id="PIRSR634016-4"/>
    </source>
</evidence>
<evidence type="ECO:0000259" key="17">
    <source>
        <dbReference type="Pfam" id="PF17900"/>
    </source>
</evidence>
<dbReference type="GO" id="GO:0043171">
    <property type="term" value="P:peptide catabolic process"/>
    <property type="evidence" value="ECO:0007669"/>
    <property type="project" value="TreeGrafter"/>
</dbReference>
<dbReference type="GO" id="GO:0006508">
    <property type="term" value="P:proteolysis"/>
    <property type="evidence" value="ECO:0007669"/>
    <property type="project" value="UniProtKB-KW"/>
</dbReference>
<feature type="domain" description="Aminopeptidase N-like N-terminal" evidence="17">
    <location>
        <begin position="47"/>
        <end position="226"/>
    </location>
</feature>
<evidence type="ECO:0000259" key="16">
    <source>
        <dbReference type="Pfam" id="PF11838"/>
    </source>
</evidence>
<dbReference type="InterPro" id="IPR034016">
    <property type="entry name" value="M1_APN-typ"/>
</dbReference>
<dbReference type="EC" id="3.4.11.-" evidence="13"/>
<dbReference type="InterPro" id="IPR001930">
    <property type="entry name" value="Peptidase_M1"/>
</dbReference>
<dbReference type="Gene3D" id="2.60.40.1730">
    <property type="entry name" value="tricorn interacting facor f3 domain"/>
    <property type="match status" value="1"/>
</dbReference>
<feature type="binding site" evidence="10">
    <location>
        <position position="822"/>
    </location>
    <ligand>
        <name>substrate</name>
    </ligand>
</feature>
<comment type="cofactor">
    <cofactor evidence="11 13">
        <name>Zn(2+)</name>
        <dbReference type="ChEBI" id="CHEBI:29105"/>
    </cofactor>
    <text evidence="11 13">Binds 1 zinc ion per subunit.</text>
</comment>
<keyword evidence="7 11" id="KW-0862">Zinc</keyword>
<dbReference type="GO" id="GO:0070006">
    <property type="term" value="F:metalloaminopeptidase activity"/>
    <property type="evidence" value="ECO:0007669"/>
    <property type="project" value="TreeGrafter"/>
</dbReference>
<keyword evidence="4 13" id="KW-0645">Protease</keyword>
<feature type="site" description="Transition state stabilizer" evidence="12">
    <location>
        <position position="417"/>
    </location>
</feature>
<feature type="binding site" evidence="11">
    <location>
        <position position="336"/>
    </location>
    <ligand>
        <name>Zn(2+)</name>
        <dbReference type="ChEBI" id="CHEBI:29105"/>
        <note>catalytic</note>
    </ligand>
</feature>
<dbReference type="InterPro" id="IPR042097">
    <property type="entry name" value="Aminopeptidase_N-like_N_sf"/>
</dbReference>
<dbReference type="FunFam" id="1.10.390.10:FF:000006">
    <property type="entry name" value="Puromycin-sensitive aminopeptidase"/>
    <property type="match status" value="1"/>
</dbReference>
<protein>
    <recommendedName>
        <fullName evidence="13">Aminopeptidase</fullName>
        <ecNumber evidence="13">3.4.11.-</ecNumber>
    </recommendedName>
</protein>
<evidence type="ECO:0000256" key="6">
    <source>
        <dbReference type="ARBA" id="ARBA00022801"/>
    </source>
</evidence>
<feature type="domain" description="ERAP1-like C-terminal" evidence="16">
    <location>
        <begin position="557"/>
        <end position="865"/>
    </location>
</feature>
<keyword evidence="6 13" id="KW-0378">Hydrolase</keyword>
<gene>
    <name evidence="18" type="ORF">SAMN05444171_2326</name>
</gene>
<evidence type="ECO:0000256" key="7">
    <source>
        <dbReference type="ARBA" id="ARBA00022833"/>
    </source>
</evidence>
<keyword evidence="3 13" id="KW-0031">Aminopeptidase</keyword>
<dbReference type="PANTHER" id="PTHR11533:SF174">
    <property type="entry name" value="PUROMYCIN-SENSITIVE AMINOPEPTIDASE-RELATED"/>
    <property type="match status" value="1"/>
</dbReference>
<evidence type="ECO:0000256" key="2">
    <source>
        <dbReference type="ARBA" id="ARBA00010136"/>
    </source>
</evidence>
<dbReference type="EMBL" id="FNTI01000001">
    <property type="protein sequence ID" value="SEC81614.1"/>
    <property type="molecule type" value="Genomic_DNA"/>
</dbReference>
<dbReference type="GO" id="GO:0008270">
    <property type="term" value="F:zinc ion binding"/>
    <property type="evidence" value="ECO:0007669"/>
    <property type="project" value="UniProtKB-UniRule"/>
</dbReference>
<evidence type="ECO:0000256" key="9">
    <source>
        <dbReference type="PIRSR" id="PIRSR634016-1"/>
    </source>
</evidence>
<dbReference type="Pfam" id="PF17900">
    <property type="entry name" value="Peptidase_M1_N"/>
    <property type="match status" value="1"/>
</dbReference>
<evidence type="ECO:0000256" key="13">
    <source>
        <dbReference type="RuleBase" id="RU364040"/>
    </source>
</evidence>
<feature type="domain" description="Peptidase M1 membrane alanine aminopeptidase" evidence="15">
    <location>
        <begin position="260"/>
        <end position="474"/>
    </location>
</feature>
<name>A0A1M6WF03_9BRAD</name>
<evidence type="ECO:0000256" key="4">
    <source>
        <dbReference type="ARBA" id="ARBA00022670"/>
    </source>
</evidence>
<dbReference type="Gene3D" id="1.25.50.20">
    <property type="match status" value="1"/>
</dbReference>
<feature type="chain" id="PRO_5030031541" description="Aminopeptidase" evidence="14">
    <location>
        <begin position="30"/>
        <end position="887"/>
    </location>
</feature>
<feature type="binding site" evidence="11">
    <location>
        <position position="355"/>
    </location>
    <ligand>
        <name>Zn(2+)</name>
        <dbReference type="ChEBI" id="CHEBI:29105"/>
        <note>catalytic</note>
    </ligand>
</feature>
<evidence type="ECO:0000313" key="19">
    <source>
        <dbReference type="Proteomes" id="UP000183208"/>
    </source>
</evidence>
<dbReference type="InterPro" id="IPR014782">
    <property type="entry name" value="Peptidase_M1_dom"/>
</dbReference>
<reference evidence="18 19" key="1">
    <citation type="submission" date="2016-10" db="EMBL/GenBank/DDBJ databases">
        <authorList>
            <person name="de Groot N.N."/>
        </authorList>
    </citation>
    <scope>NUCLEOTIDE SEQUENCE [LARGE SCALE GENOMIC DNA]</scope>
    <source>
        <strain evidence="18 19">GAS522</strain>
    </source>
</reference>
<dbReference type="InterPro" id="IPR045357">
    <property type="entry name" value="Aminopeptidase_N-like_N"/>
</dbReference>
<evidence type="ECO:0000313" key="18">
    <source>
        <dbReference type="EMBL" id="SEC81614.1"/>
    </source>
</evidence>
<evidence type="ECO:0000256" key="11">
    <source>
        <dbReference type="PIRSR" id="PIRSR634016-3"/>
    </source>
</evidence>
<dbReference type="InterPro" id="IPR024571">
    <property type="entry name" value="ERAP1-like_C_dom"/>
</dbReference>
<dbReference type="GO" id="GO:0042277">
    <property type="term" value="F:peptide binding"/>
    <property type="evidence" value="ECO:0007669"/>
    <property type="project" value="TreeGrafter"/>
</dbReference>
<feature type="binding site" evidence="11">
    <location>
        <position position="332"/>
    </location>
    <ligand>
        <name>Zn(2+)</name>
        <dbReference type="ChEBI" id="CHEBI:29105"/>
        <note>catalytic</note>
    </ligand>
</feature>
<feature type="binding site" evidence="10">
    <location>
        <begin position="296"/>
        <end position="300"/>
    </location>
    <ligand>
        <name>substrate</name>
    </ligand>
</feature>
<dbReference type="Proteomes" id="UP000183208">
    <property type="component" value="Unassembled WGS sequence"/>
</dbReference>
<dbReference type="Gene3D" id="2.60.40.1910">
    <property type="match status" value="1"/>
</dbReference>
<evidence type="ECO:0000256" key="8">
    <source>
        <dbReference type="ARBA" id="ARBA00023049"/>
    </source>
</evidence>
<dbReference type="Pfam" id="PF01433">
    <property type="entry name" value="Peptidase_M1"/>
    <property type="match status" value="1"/>
</dbReference>
<keyword evidence="8 13" id="KW-0482">Metalloprotease</keyword>
<dbReference type="PANTHER" id="PTHR11533">
    <property type="entry name" value="PROTEASE M1 ZINC METALLOPROTEASE"/>
    <property type="match status" value="1"/>
</dbReference>
<proteinExistence type="inferred from homology"/>
<dbReference type="SUPFAM" id="SSF63737">
    <property type="entry name" value="Leukotriene A4 hydrolase N-terminal domain"/>
    <property type="match status" value="1"/>
</dbReference>
<dbReference type="GO" id="GO:0005737">
    <property type="term" value="C:cytoplasm"/>
    <property type="evidence" value="ECO:0007669"/>
    <property type="project" value="TreeGrafter"/>
</dbReference>
<feature type="active site" description="Proton acceptor" evidence="9">
    <location>
        <position position="333"/>
    </location>
</feature>
<dbReference type="AlphaFoldDB" id="A0A1M6WF03"/>
<evidence type="ECO:0000256" key="14">
    <source>
        <dbReference type="SAM" id="SignalP"/>
    </source>
</evidence>
<dbReference type="InterPro" id="IPR027268">
    <property type="entry name" value="Peptidase_M4/M1_CTD_sf"/>
</dbReference>
<evidence type="ECO:0000259" key="15">
    <source>
        <dbReference type="Pfam" id="PF01433"/>
    </source>
</evidence>
<dbReference type="InterPro" id="IPR050344">
    <property type="entry name" value="Peptidase_M1_aminopeptidases"/>
</dbReference>
<dbReference type="GO" id="GO:0005615">
    <property type="term" value="C:extracellular space"/>
    <property type="evidence" value="ECO:0007669"/>
    <property type="project" value="TreeGrafter"/>
</dbReference>
<dbReference type="GO" id="GO:0016020">
    <property type="term" value="C:membrane"/>
    <property type="evidence" value="ECO:0007669"/>
    <property type="project" value="TreeGrafter"/>
</dbReference>
<dbReference type="CDD" id="cd09601">
    <property type="entry name" value="M1_APN-Q_like"/>
    <property type="match status" value="1"/>
</dbReference>
<evidence type="ECO:0000256" key="3">
    <source>
        <dbReference type="ARBA" id="ARBA00022438"/>
    </source>
</evidence>
<dbReference type="GO" id="GO:0016285">
    <property type="term" value="F:alanyl aminopeptidase activity"/>
    <property type="evidence" value="ECO:0007669"/>
    <property type="project" value="UniProtKB-EC"/>
</dbReference>
<sequence length="887" mass="96430">MNPIAISHVLQRLAASCAMMFSVYGAACAEPVFSFDGTPGKLPKTVVPIHYAIELKPDIASLALPGVEIVDIEVRAPTARLTLNAVNTTFAAVTADGDTARADVALDAGAETATFTFAQPLGVGAHRLRIEFAAQINKFDRGFFFVDYPTDNGVKRLLTSKLEPSDARRIFPCWDEPAFKASFALTVTVPRNFLAVGNMPVVREEPLEPNLKQVAFATTPKMSTYLFVLTVGELERITAEVDGVTVGVVATAGKAAKGQFALDSGVKLLSWFNDYFGVKYPLPKLDLIAVPGGFGGAMENWGGITFFESRLLFDPATNPDSARRGIFGIIAHEMAHQWFGDLVTMAWWDNLWLNEGFATWMATKASEQFYPQWQSWLNGYAQKQYALALDARRTSHPIQQPIADESEAMVAFDAITYNKGQALIRMLESYLGETAFRDGIRGYIAGHAYGNTTTADLWQALESAAHKPVTGIAASFTEQDGVPLIMAETSCSGGDQRLTLRQDRFVIAPVRAGVPALPPRNWQIPVAVGPLRATQPPEIVLLQGSMEIPARSCGEPIKVNSGDIGYYRVEYGPVSRAALAKSLPQMSAEDRVNFLTDSWAMVAAGRAEPPSYLTLVESVGADDRRPVWDQVITVFTALNRLARDRAERPAVQRYARATLRPVFDRLGWEGSGSGDDDNTLLRASLISVLGEFGDEEIIAEAKRRFAGFLQDPKSLPAALRDAVTHIVGITADRATYDTLLALARKSTVTNERLRYYFAAAGARDASLARATLALALTDEVPGTIVTGLINSVAASGEQPDLAWDFLQKNYDTLFAKQGPQFRDQFIANFMTNFSDDGHAAELAAFAPAQATSGGRVMAARATETIAISADLKARALPAVDAWIRQRH</sequence>
<evidence type="ECO:0000256" key="5">
    <source>
        <dbReference type="ARBA" id="ARBA00022723"/>
    </source>
</evidence>
<comment type="similarity">
    <text evidence="2 13">Belongs to the peptidase M1 family.</text>
</comment>
<keyword evidence="14" id="KW-0732">Signal</keyword>
<evidence type="ECO:0000256" key="10">
    <source>
        <dbReference type="PIRSR" id="PIRSR634016-2"/>
    </source>
</evidence>
<feature type="signal peptide" evidence="14">
    <location>
        <begin position="1"/>
        <end position="29"/>
    </location>
</feature>
<organism evidence="18 19">
    <name type="scientific">Bradyrhizobium lablabi</name>
    <dbReference type="NCBI Taxonomy" id="722472"/>
    <lineage>
        <taxon>Bacteria</taxon>
        <taxon>Pseudomonadati</taxon>
        <taxon>Pseudomonadota</taxon>
        <taxon>Alphaproteobacteria</taxon>
        <taxon>Hyphomicrobiales</taxon>
        <taxon>Nitrobacteraceae</taxon>
        <taxon>Bradyrhizobium</taxon>
    </lineage>
</organism>
<dbReference type="Pfam" id="PF11838">
    <property type="entry name" value="ERAP1_C"/>
    <property type="match status" value="1"/>
</dbReference>
<dbReference type="PRINTS" id="PR00756">
    <property type="entry name" value="ALADIPTASE"/>
</dbReference>
<keyword evidence="5 11" id="KW-0479">Metal-binding</keyword>
<comment type="catalytic activity">
    <reaction evidence="1">
        <text>Release of an N-terminal amino acid, Xaa-|-Yaa- from a peptide, amide or arylamide. Xaa is preferably Ala, but may be most amino acids including Pro (slow action). When a terminal hydrophobic residue is followed by a prolyl residue, the two may be released as an intact Xaa-Pro dipeptide.</text>
        <dbReference type="EC" id="3.4.11.2"/>
    </reaction>
</comment>